<evidence type="ECO:0000256" key="1">
    <source>
        <dbReference type="ARBA" id="ARBA00022741"/>
    </source>
</evidence>
<feature type="compositionally biased region" description="Polar residues" evidence="6">
    <location>
        <begin position="399"/>
        <end position="430"/>
    </location>
</feature>
<dbReference type="CDD" id="cd00051">
    <property type="entry name" value="EFh"/>
    <property type="match status" value="1"/>
</dbReference>
<gene>
    <name evidence="8" type="ORF">Pcinc_030685</name>
</gene>
<organism evidence="8 9">
    <name type="scientific">Petrolisthes cinctipes</name>
    <name type="common">Flat porcelain crab</name>
    <dbReference type="NCBI Taxonomy" id="88211"/>
    <lineage>
        <taxon>Eukaryota</taxon>
        <taxon>Metazoa</taxon>
        <taxon>Ecdysozoa</taxon>
        <taxon>Arthropoda</taxon>
        <taxon>Crustacea</taxon>
        <taxon>Multicrustacea</taxon>
        <taxon>Malacostraca</taxon>
        <taxon>Eumalacostraca</taxon>
        <taxon>Eucarida</taxon>
        <taxon>Decapoda</taxon>
        <taxon>Pleocyemata</taxon>
        <taxon>Anomura</taxon>
        <taxon>Galatheoidea</taxon>
        <taxon>Porcellanidae</taxon>
        <taxon>Petrolisthes</taxon>
    </lineage>
</organism>
<feature type="region of interest" description="Disordered" evidence="6">
    <location>
        <begin position="712"/>
        <end position="822"/>
    </location>
</feature>
<accession>A0AAE1EXW0</accession>
<keyword evidence="2" id="KW-0106">Calcium</keyword>
<evidence type="ECO:0000256" key="4">
    <source>
        <dbReference type="ARBA" id="ARBA00023288"/>
    </source>
</evidence>
<dbReference type="InterPro" id="IPR027417">
    <property type="entry name" value="P-loop_NTPase"/>
</dbReference>
<keyword evidence="3" id="KW-0342">GTP-binding</keyword>
<dbReference type="EMBL" id="JAWQEG010003991">
    <property type="protein sequence ID" value="KAK3863563.1"/>
    <property type="molecule type" value="Genomic_DNA"/>
</dbReference>
<dbReference type="Gene3D" id="3.40.50.300">
    <property type="entry name" value="P-loop containing nucleotide triphosphate hydrolases"/>
    <property type="match status" value="1"/>
</dbReference>
<dbReference type="PRINTS" id="PR00449">
    <property type="entry name" value="RASTRNSFRMNG"/>
</dbReference>
<dbReference type="InterPro" id="IPR005225">
    <property type="entry name" value="Small_GTP-bd"/>
</dbReference>
<proteinExistence type="predicted"/>
<dbReference type="GO" id="GO:0003924">
    <property type="term" value="F:GTPase activity"/>
    <property type="evidence" value="ECO:0007669"/>
    <property type="project" value="InterPro"/>
</dbReference>
<name>A0AAE1EXW0_PETCI</name>
<dbReference type="PANTHER" id="PTHR47977">
    <property type="entry name" value="RAS-RELATED PROTEIN RAB"/>
    <property type="match status" value="1"/>
</dbReference>
<dbReference type="SUPFAM" id="SSF47473">
    <property type="entry name" value="EF-hand"/>
    <property type="match status" value="1"/>
</dbReference>
<feature type="compositionally biased region" description="Gly residues" evidence="6">
    <location>
        <begin position="120"/>
        <end position="144"/>
    </location>
</feature>
<feature type="compositionally biased region" description="Gly residues" evidence="6">
    <location>
        <begin position="13"/>
        <end position="25"/>
    </location>
</feature>
<dbReference type="NCBIfam" id="TIGR00231">
    <property type="entry name" value="small_GTP"/>
    <property type="match status" value="1"/>
</dbReference>
<evidence type="ECO:0000313" key="8">
    <source>
        <dbReference type="EMBL" id="KAK3863563.1"/>
    </source>
</evidence>
<dbReference type="PROSITE" id="PS00018">
    <property type="entry name" value="EF_HAND_1"/>
    <property type="match status" value="1"/>
</dbReference>
<dbReference type="SMART" id="SM00176">
    <property type="entry name" value="RAN"/>
    <property type="match status" value="1"/>
</dbReference>
<dbReference type="Proteomes" id="UP001286313">
    <property type="component" value="Unassembled WGS sequence"/>
</dbReference>
<dbReference type="PROSITE" id="PS50222">
    <property type="entry name" value="EF_HAND_2"/>
    <property type="match status" value="1"/>
</dbReference>
<evidence type="ECO:0000259" key="7">
    <source>
        <dbReference type="PROSITE" id="PS50222"/>
    </source>
</evidence>
<dbReference type="InterPro" id="IPR001806">
    <property type="entry name" value="Small_GTPase"/>
</dbReference>
<feature type="region of interest" description="Disordered" evidence="6">
    <location>
        <begin position="624"/>
        <end position="646"/>
    </location>
</feature>
<protein>
    <recommendedName>
        <fullName evidence="7">EF-hand domain-containing protein</fullName>
    </recommendedName>
</protein>
<feature type="domain" description="EF-hand" evidence="7">
    <location>
        <begin position="62"/>
        <end position="97"/>
    </location>
</feature>
<feature type="region of interest" description="Disordered" evidence="6">
    <location>
        <begin position="107"/>
        <end position="146"/>
    </location>
</feature>
<evidence type="ECO:0000256" key="6">
    <source>
        <dbReference type="SAM" id="MobiDB-lite"/>
    </source>
</evidence>
<dbReference type="GO" id="GO:0005509">
    <property type="term" value="F:calcium ion binding"/>
    <property type="evidence" value="ECO:0007669"/>
    <property type="project" value="InterPro"/>
</dbReference>
<feature type="compositionally biased region" description="Basic and acidic residues" evidence="6">
    <location>
        <begin position="808"/>
        <end position="817"/>
    </location>
</feature>
<keyword evidence="9" id="KW-1185">Reference proteome</keyword>
<dbReference type="SMART" id="SM00174">
    <property type="entry name" value="RHO"/>
    <property type="match status" value="1"/>
</dbReference>
<dbReference type="InterPro" id="IPR011992">
    <property type="entry name" value="EF-hand-dom_pair"/>
</dbReference>
<dbReference type="Pfam" id="PF00071">
    <property type="entry name" value="Ras"/>
    <property type="match status" value="1"/>
</dbReference>
<feature type="region of interest" description="Disordered" evidence="6">
    <location>
        <begin position="399"/>
        <end position="448"/>
    </location>
</feature>
<dbReference type="Gene3D" id="1.10.238.10">
    <property type="entry name" value="EF-hand"/>
    <property type="match status" value="1"/>
</dbReference>
<keyword evidence="4" id="KW-0449">Lipoprotein</keyword>
<dbReference type="PROSITE" id="PS51421">
    <property type="entry name" value="RAS"/>
    <property type="match status" value="1"/>
</dbReference>
<dbReference type="AlphaFoldDB" id="A0AAE1EXW0"/>
<feature type="region of interest" description="Disordered" evidence="6">
    <location>
        <begin position="178"/>
        <end position="208"/>
    </location>
</feature>
<feature type="compositionally biased region" description="Acidic residues" evidence="6">
    <location>
        <begin position="797"/>
        <end position="807"/>
    </location>
</feature>
<dbReference type="SMART" id="SM00177">
    <property type="entry name" value="ARF"/>
    <property type="match status" value="1"/>
</dbReference>
<feature type="compositionally biased region" description="Basic and acidic residues" evidence="6">
    <location>
        <begin position="712"/>
        <end position="721"/>
    </location>
</feature>
<dbReference type="FunFam" id="3.40.50.300:FF:001129">
    <property type="entry name" value="ras-related protein Rab-44 isoform X2"/>
    <property type="match status" value="1"/>
</dbReference>
<feature type="region of interest" description="Disordered" evidence="6">
    <location>
        <begin position="1"/>
        <end position="27"/>
    </location>
</feature>
<feature type="compositionally biased region" description="Basic and acidic residues" evidence="6">
    <location>
        <begin position="183"/>
        <end position="200"/>
    </location>
</feature>
<evidence type="ECO:0000256" key="3">
    <source>
        <dbReference type="ARBA" id="ARBA00023134"/>
    </source>
</evidence>
<dbReference type="SMART" id="SM00175">
    <property type="entry name" value="RAB"/>
    <property type="match status" value="1"/>
</dbReference>
<dbReference type="PROSITE" id="PS51419">
    <property type="entry name" value="RAB"/>
    <property type="match status" value="1"/>
</dbReference>
<sequence length="1103" mass="122136">MDSSDGDEVDINGGSGGGGGGGGGVVESWETRAEQLFKHCDRECKGFITKRDLQRLWGELPLGPDELEGVFDSLDTDHNGFLSLQEFTDGFGTHLGLVIEFRADTPSSCGDNNSEEEPRGVGGVGGGVGGHNGSSGVGGGGGDGEVITSTQLDDLLNLLANQDLESNSAVVESVWREVCGGGDPRKDKDQQEKDPRKERQEEEEGDGEVRMGKLVAALLQELCKVRSEHTQLEALLVTKTEQFNKQVSRLYEELESELNGETNRVVKEHTMRDARARAVLEQEVAARDAALEALEEEQQELRERVQQVAAAEVAARQENAHLIAQVNRLEEELVQREVDLIELTTSLDTYKKNTKNEKRLRAQQAFKVSEGIARERESLVSQLDLLRTINSQLRDEQDQYVSYSSTTSASGPLIRDTSTPPGQLSRDNTSPPGPLSLENIYPSSPPPLTHLPQLHFTLRTTALQATRLLSDLEHDDDYFQAAEVKVEDSRSESPCMPYQEVSLFQELLHSPPLCATCGGTLTKQSTEQTDWASKEDRSIQTNPSHYTSTLLVHTIHHTSIRLHHITHHTHHTRRTYHTYLHLTVGGCNDDGGSGVNHTRSDGNDCMDRSGDLVDDCEDDGVGSDGVSFGRGEYGPGMSNYRDDNDRRGAYGVGSYSRDDSGCVDGDRRGNYGDSGGERKSDCGWDGRMGDCSEGIVEGTDESSLACVNEASTSKDWERRSNSNDVWSECTEEQPDGKQKHTTQVTQQNEKLREESEGEEIAEECREADGKWKEPKIMKEKEEEQWVEETNERKIQEQGEEEGEEKEEETTGKSERQKAATQKLRTMTKRVRIATTEDEIIEDKIIGESQQEPEVTENKSTIPTTPTLITSPLLHRFPHKQEEEQMGERNHKEEDTGICEAATETLLYRPSRMFKIVFIGNSGVGKTSFIHRASTGQYEANTSTTVGVDYRTLELGVGSVLGVFQLWDTAGQERFRSITRQYYRNADAVVVMYDVSSESSFLSVLDWISSVKETATEELLVVVIGNKVDLHQSKAVPLDLALELVRDEGCLVREVSAATGCGVREVMVDITTALLTTTTRQPLTSSSSAPLSLHQPFMNKLCCK</sequence>
<dbReference type="CDD" id="cd00154">
    <property type="entry name" value="Rab"/>
    <property type="match status" value="1"/>
</dbReference>
<feature type="coiled-coil region" evidence="5">
    <location>
        <begin position="244"/>
        <end position="339"/>
    </location>
</feature>
<dbReference type="SMART" id="SM00054">
    <property type="entry name" value="EFh"/>
    <property type="match status" value="2"/>
</dbReference>
<dbReference type="InterPro" id="IPR002048">
    <property type="entry name" value="EF_hand_dom"/>
</dbReference>
<feature type="compositionally biased region" description="Acidic residues" evidence="6">
    <location>
        <begin position="1"/>
        <end position="10"/>
    </location>
</feature>
<keyword evidence="1" id="KW-0547">Nucleotide-binding</keyword>
<comment type="caution">
    <text evidence="8">The sequence shown here is derived from an EMBL/GenBank/DDBJ whole genome shotgun (WGS) entry which is preliminary data.</text>
</comment>
<evidence type="ECO:0000256" key="5">
    <source>
        <dbReference type="SAM" id="Coils"/>
    </source>
</evidence>
<evidence type="ECO:0000313" key="9">
    <source>
        <dbReference type="Proteomes" id="UP001286313"/>
    </source>
</evidence>
<dbReference type="InterPro" id="IPR018247">
    <property type="entry name" value="EF_Hand_1_Ca_BS"/>
</dbReference>
<dbReference type="SUPFAM" id="SSF52540">
    <property type="entry name" value="P-loop containing nucleoside triphosphate hydrolases"/>
    <property type="match status" value="1"/>
</dbReference>
<feature type="compositionally biased region" description="Basic and acidic residues" evidence="6">
    <location>
        <begin position="762"/>
        <end position="796"/>
    </location>
</feature>
<dbReference type="InterPro" id="IPR050227">
    <property type="entry name" value="Rab"/>
</dbReference>
<evidence type="ECO:0000256" key="2">
    <source>
        <dbReference type="ARBA" id="ARBA00022837"/>
    </source>
</evidence>
<reference evidence="8" key="1">
    <citation type="submission" date="2023-10" db="EMBL/GenBank/DDBJ databases">
        <title>Genome assemblies of two species of porcelain crab, Petrolisthes cinctipes and Petrolisthes manimaculis (Anomura: Porcellanidae).</title>
        <authorList>
            <person name="Angst P."/>
        </authorList>
    </citation>
    <scope>NUCLEOTIDE SEQUENCE</scope>
    <source>
        <strain evidence="8">PB745_01</strain>
        <tissue evidence="8">Gill</tissue>
    </source>
</reference>
<dbReference type="SMART" id="SM00173">
    <property type="entry name" value="RAS"/>
    <property type="match status" value="1"/>
</dbReference>
<dbReference type="Pfam" id="PF13499">
    <property type="entry name" value="EF-hand_7"/>
    <property type="match status" value="1"/>
</dbReference>
<keyword evidence="5" id="KW-0175">Coiled coil</keyword>
<dbReference type="GO" id="GO:0005525">
    <property type="term" value="F:GTP binding"/>
    <property type="evidence" value="ECO:0007669"/>
    <property type="project" value="UniProtKB-KW"/>
</dbReference>